<dbReference type="Proteomes" id="UP000271520">
    <property type="component" value="Unassembled WGS sequence"/>
</dbReference>
<dbReference type="SMART" id="SM00507">
    <property type="entry name" value="HNHc"/>
    <property type="match status" value="1"/>
</dbReference>
<dbReference type="GO" id="GO:0003676">
    <property type="term" value="F:nucleic acid binding"/>
    <property type="evidence" value="ECO:0007669"/>
    <property type="project" value="InterPro"/>
</dbReference>
<organism evidence="2 3">
    <name type="scientific">Streptococcus mitis</name>
    <dbReference type="NCBI Taxonomy" id="28037"/>
    <lineage>
        <taxon>Bacteria</taxon>
        <taxon>Bacillati</taxon>
        <taxon>Bacillota</taxon>
        <taxon>Bacilli</taxon>
        <taxon>Lactobacillales</taxon>
        <taxon>Streptococcaceae</taxon>
        <taxon>Streptococcus</taxon>
        <taxon>Streptococcus mitis group</taxon>
    </lineage>
</organism>
<dbReference type="InterPro" id="IPR003615">
    <property type="entry name" value="HNH_nuc"/>
</dbReference>
<gene>
    <name evidence="2" type="ORF">D8788_09615</name>
</gene>
<dbReference type="AlphaFoldDB" id="A0A428GXP7"/>
<proteinExistence type="predicted"/>
<reference evidence="2 3" key="1">
    <citation type="submission" date="2018-11" db="EMBL/GenBank/DDBJ databases">
        <title>Species Designations Belie Phenotypic and Genotypic Heterogeneity in Oral Streptococci.</title>
        <authorList>
            <person name="Velsko I."/>
        </authorList>
    </citation>
    <scope>NUCLEOTIDE SEQUENCE [LARGE SCALE GENOMIC DNA]</scope>
    <source>
        <strain evidence="2 3">BCC22</strain>
    </source>
</reference>
<comment type="caution">
    <text evidence="2">The sequence shown here is derived from an EMBL/GenBank/DDBJ whole genome shotgun (WGS) entry which is preliminary data.</text>
</comment>
<sequence>MGQVGDQKLDYAQNRTLMESCNNGVTVHLFEVFKDAEYTYAGIIELAEPPFEEIEPDKNNNKRIVYKFPLKLKTSEYCPNNDTLIQNEEKLEKAILRKNVQEIRELAIEKSNSNKNKHLFRRVSTLTYERSPAIKEYVKELAKGICQLCDNKAPFEVKGKPFLHVHHIEYLSKGGEDTIENAIAVCPNCHAKIHQLELEEDKEKLLRKVQERNL</sequence>
<protein>
    <submittedName>
        <fullName evidence="2">HNH endonuclease</fullName>
    </submittedName>
</protein>
<dbReference type="EMBL" id="RJPW01000031">
    <property type="protein sequence ID" value="RSJ88472.1"/>
    <property type="molecule type" value="Genomic_DNA"/>
</dbReference>
<keyword evidence="2" id="KW-0540">Nuclease</keyword>
<dbReference type="InterPro" id="IPR002711">
    <property type="entry name" value="HNH"/>
</dbReference>
<dbReference type="GO" id="GO:0008270">
    <property type="term" value="F:zinc ion binding"/>
    <property type="evidence" value="ECO:0007669"/>
    <property type="project" value="InterPro"/>
</dbReference>
<accession>A0A428GXP7</accession>
<dbReference type="RefSeq" id="WP_260469211.1">
    <property type="nucleotide sequence ID" value="NZ_RJPW01000031.1"/>
</dbReference>
<feature type="domain" description="HNH nuclease" evidence="1">
    <location>
        <begin position="133"/>
        <end position="191"/>
    </location>
</feature>
<dbReference type="GO" id="GO:0004519">
    <property type="term" value="F:endonuclease activity"/>
    <property type="evidence" value="ECO:0007669"/>
    <property type="project" value="UniProtKB-KW"/>
</dbReference>
<name>A0A428GXP7_STRMT</name>
<dbReference type="Pfam" id="PF01844">
    <property type="entry name" value="HNH"/>
    <property type="match status" value="1"/>
</dbReference>
<keyword evidence="2" id="KW-0378">Hydrolase</keyword>
<evidence type="ECO:0000313" key="3">
    <source>
        <dbReference type="Proteomes" id="UP000271520"/>
    </source>
</evidence>
<dbReference type="CDD" id="cd00085">
    <property type="entry name" value="HNHc"/>
    <property type="match status" value="1"/>
</dbReference>
<dbReference type="Gene3D" id="1.10.30.50">
    <property type="match status" value="1"/>
</dbReference>
<keyword evidence="2" id="KW-0255">Endonuclease</keyword>
<evidence type="ECO:0000313" key="2">
    <source>
        <dbReference type="EMBL" id="RSJ88472.1"/>
    </source>
</evidence>
<evidence type="ECO:0000259" key="1">
    <source>
        <dbReference type="SMART" id="SM00507"/>
    </source>
</evidence>